<feature type="transmembrane region" description="Helical" evidence="5">
    <location>
        <begin position="190"/>
        <end position="214"/>
    </location>
</feature>
<feature type="transmembrane region" description="Helical" evidence="5">
    <location>
        <begin position="332"/>
        <end position="349"/>
    </location>
</feature>
<dbReference type="KEGG" id="doe:DENOEST_0830"/>
<evidence type="ECO:0000256" key="3">
    <source>
        <dbReference type="ARBA" id="ARBA00022989"/>
    </source>
</evidence>
<organism evidence="7 8">
    <name type="scientific">Denitratisoma oestradiolicum</name>
    <dbReference type="NCBI Taxonomy" id="311182"/>
    <lineage>
        <taxon>Bacteria</taxon>
        <taxon>Pseudomonadati</taxon>
        <taxon>Pseudomonadota</taxon>
        <taxon>Betaproteobacteria</taxon>
        <taxon>Nitrosomonadales</taxon>
        <taxon>Sterolibacteriaceae</taxon>
        <taxon>Denitratisoma</taxon>
    </lineage>
</organism>
<dbReference type="RefSeq" id="WP_145771802.1">
    <property type="nucleotide sequence ID" value="NZ_LR778301.1"/>
</dbReference>
<keyword evidence="4 5" id="KW-0472">Membrane</keyword>
<dbReference type="Pfam" id="PF00999">
    <property type="entry name" value="Na_H_Exchanger"/>
    <property type="match status" value="1"/>
</dbReference>
<dbReference type="GO" id="GO:1902600">
    <property type="term" value="P:proton transmembrane transport"/>
    <property type="evidence" value="ECO:0007669"/>
    <property type="project" value="InterPro"/>
</dbReference>
<feature type="transmembrane region" description="Helical" evidence="5">
    <location>
        <begin position="299"/>
        <end position="320"/>
    </location>
</feature>
<feature type="transmembrane region" description="Helical" evidence="5">
    <location>
        <begin position="226"/>
        <end position="253"/>
    </location>
</feature>
<evidence type="ECO:0000256" key="1">
    <source>
        <dbReference type="ARBA" id="ARBA00004141"/>
    </source>
</evidence>
<dbReference type="GO" id="GO:0015297">
    <property type="term" value="F:antiporter activity"/>
    <property type="evidence" value="ECO:0007669"/>
    <property type="project" value="InterPro"/>
</dbReference>
<dbReference type="InterPro" id="IPR006153">
    <property type="entry name" value="Cation/H_exchanger_TM"/>
</dbReference>
<sequence>MIPDYLSSMIVPLAWPLALLVAWLAGEAGQRWLALPRVSSYGLVGFLMAEHQVGILGKIGGDLLSLVADVAFGLILFELGYRINLRWLRSNPWLGVSSLAESFGSFVVVFVLAQGFGLALVPSLLLAALAMSTSPASVLRVVNDLRASGQVTERVLHLSAFNCVLAVVAFKAVVGYWVLATAGSIFHALWNSLAVVVVSAGLGVMFGVMVPALLRLTRTGTRDATVLFALAVLLLVVLTHGLRFSPLLATLAFGLVSRHRRVVFSQAQRNFGTLGNLLTLFLFVFAGATLDWRDAVAGFWLAMALVAGRLAVKVTAVAMFARLAGLSWRKGVLTGFALTPLSVFAILLLEQTKHLGVGLVDDLAPLAALVLLLDLIGPIVTQRALIWAGEAPFGKES</sequence>
<dbReference type="AlphaFoldDB" id="A0A6S6XTB6"/>
<dbReference type="OrthoDB" id="8617652at2"/>
<evidence type="ECO:0000256" key="4">
    <source>
        <dbReference type="ARBA" id="ARBA00023136"/>
    </source>
</evidence>
<keyword evidence="2 5" id="KW-0812">Transmembrane</keyword>
<feature type="transmembrane region" description="Helical" evidence="5">
    <location>
        <begin position="63"/>
        <end position="81"/>
    </location>
</feature>
<protein>
    <submittedName>
        <fullName evidence="7">Sodium:proton antiporter</fullName>
    </submittedName>
</protein>
<dbReference type="EMBL" id="LR778301">
    <property type="protein sequence ID" value="CAB1367995.1"/>
    <property type="molecule type" value="Genomic_DNA"/>
</dbReference>
<keyword evidence="8" id="KW-1185">Reference proteome</keyword>
<dbReference type="Proteomes" id="UP000515733">
    <property type="component" value="Chromosome"/>
</dbReference>
<name>A0A6S6XTB6_9PROT</name>
<evidence type="ECO:0000259" key="6">
    <source>
        <dbReference type="Pfam" id="PF00999"/>
    </source>
</evidence>
<dbReference type="InterPro" id="IPR038770">
    <property type="entry name" value="Na+/solute_symporter_sf"/>
</dbReference>
<dbReference type="PANTHER" id="PTHR43021:SF2">
    <property type="entry name" value="CATION_H+ EXCHANGER DOMAIN-CONTAINING PROTEIN"/>
    <property type="match status" value="1"/>
</dbReference>
<dbReference type="PANTHER" id="PTHR43021">
    <property type="entry name" value="NA(+)/H(+) ANTIPORTER-RELATED"/>
    <property type="match status" value="1"/>
</dbReference>
<keyword evidence="3 5" id="KW-1133">Transmembrane helix</keyword>
<feature type="domain" description="Cation/H+ exchanger transmembrane" evidence="6">
    <location>
        <begin position="24"/>
        <end position="385"/>
    </location>
</feature>
<proteinExistence type="predicted"/>
<evidence type="ECO:0000313" key="8">
    <source>
        <dbReference type="Proteomes" id="UP000515733"/>
    </source>
</evidence>
<accession>A0A6S6XTB6</accession>
<comment type="subcellular location">
    <subcellularLocation>
        <location evidence="1">Membrane</location>
        <topology evidence="1">Multi-pass membrane protein</topology>
    </subcellularLocation>
</comment>
<evidence type="ECO:0000313" key="7">
    <source>
        <dbReference type="EMBL" id="CAB1367995.1"/>
    </source>
</evidence>
<evidence type="ECO:0000256" key="2">
    <source>
        <dbReference type="ARBA" id="ARBA00022692"/>
    </source>
</evidence>
<gene>
    <name evidence="7" type="ORF">DENOEST_0830</name>
</gene>
<feature type="transmembrane region" description="Helical" evidence="5">
    <location>
        <begin position="6"/>
        <end position="26"/>
    </location>
</feature>
<reference evidence="7 8" key="1">
    <citation type="submission" date="2020-03" db="EMBL/GenBank/DDBJ databases">
        <authorList>
            <consortium name="Genoscope - CEA"/>
            <person name="William W."/>
        </authorList>
    </citation>
    <scope>NUCLEOTIDE SEQUENCE [LARGE SCALE GENOMIC DNA]</scope>
    <source>
        <strain evidence="8">DSM 16959</strain>
    </source>
</reference>
<feature type="transmembrane region" description="Helical" evidence="5">
    <location>
        <begin position="155"/>
        <end position="178"/>
    </location>
</feature>
<dbReference type="Gene3D" id="1.20.1530.20">
    <property type="match status" value="1"/>
</dbReference>
<feature type="transmembrane region" description="Helical" evidence="5">
    <location>
        <begin position="273"/>
        <end position="292"/>
    </location>
</feature>
<evidence type="ECO:0000256" key="5">
    <source>
        <dbReference type="SAM" id="Phobius"/>
    </source>
</evidence>
<dbReference type="GO" id="GO:0016020">
    <property type="term" value="C:membrane"/>
    <property type="evidence" value="ECO:0007669"/>
    <property type="project" value="UniProtKB-SubCell"/>
</dbReference>